<evidence type="ECO:0000313" key="2">
    <source>
        <dbReference type="Proteomes" id="UP000487268"/>
    </source>
</evidence>
<dbReference type="OrthoDB" id="3629588at2"/>
<name>A0A7K0C306_9ACTN</name>
<comment type="caution">
    <text evidence="1">The sequence shown here is derived from an EMBL/GenBank/DDBJ whole genome shotgun (WGS) entry which is preliminary data.</text>
</comment>
<reference evidence="1 2" key="1">
    <citation type="submission" date="2019-10" db="EMBL/GenBank/DDBJ databases">
        <title>Actinomadura rubteroloni sp. nov. and Actinomadura macrotermitis sp. nov., isolated from the gut of fungus growing-termite Macrotermes natalensis.</title>
        <authorList>
            <person name="Benndorf R."/>
            <person name="Martin K."/>
            <person name="Kuefner M."/>
            <person name="De Beer W."/>
            <person name="Kaster A.-K."/>
            <person name="Vollmers J."/>
            <person name="Poulsen M."/>
            <person name="Beemelmanns C."/>
        </authorList>
    </citation>
    <scope>NUCLEOTIDE SEQUENCE [LARGE SCALE GENOMIC DNA]</scope>
    <source>
        <strain evidence="1 2">RB68</strain>
    </source>
</reference>
<proteinExistence type="predicted"/>
<protein>
    <submittedName>
        <fullName evidence="1">Uncharacterized protein</fullName>
    </submittedName>
</protein>
<accession>A0A7K0C306</accession>
<keyword evidence="2" id="KW-1185">Reference proteome</keyword>
<organism evidence="1 2">
    <name type="scientific">Actinomadura macrotermitis</name>
    <dbReference type="NCBI Taxonomy" id="2585200"/>
    <lineage>
        <taxon>Bacteria</taxon>
        <taxon>Bacillati</taxon>
        <taxon>Actinomycetota</taxon>
        <taxon>Actinomycetes</taxon>
        <taxon>Streptosporangiales</taxon>
        <taxon>Thermomonosporaceae</taxon>
        <taxon>Actinomadura</taxon>
    </lineage>
</organism>
<dbReference type="RefSeq" id="WP_153538191.1">
    <property type="nucleotide sequence ID" value="NZ_WEGH01000004.1"/>
</dbReference>
<sequence>MPDVYEVDAVERCTVGQVECWRVAYRRPDGGLTGYVFPVETLEWRAAEYGIDPADVTTLLDIVLHEPFIPDPTDPASFAGDAAAAKGMTVPAAASGDRVAEGDPVPVWLYNAETIEQARAAHLARVAAVKRDRVRVATAARTGARAAADPLKAIHARAVDPAAVKAKAEVVAALRERVRAEARLRDEGGDR</sequence>
<dbReference type="EMBL" id="WEGH01000004">
    <property type="protein sequence ID" value="MQY07746.1"/>
    <property type="molecule type" value="Genomic_DNA"/>
</dbReference>
<dbReference type="Proteomes" id="UP000487268">
    <property type="component" value="Unassembled WGS sequence"/>
</dbReference>
<dbReference type="AlphaFoldDB" id="A0A7K0C306"/>
<gene>
    <name evidence="1" type="ORF">ACRB68_58480</name>
</gene>
<evidence type="ECO:0000313" key="1">
    <source>
        <dbReference type="EMBL" id="MQY07746.1"/>
    </source>
</evidence>